<keyword evidence="1" id="KW-1133">Transmembrane helix</keyword>
<accession>A0A7R9HT13</accession>
<keyword evidence="1" id="KW-0472">Membrane</keyword>
<proteinExistence type="predicted"/>
<keyword evidence="1" id="KW-0812">Transmembrane</keyword>
<feature type="transmembrane region" description="Helical" evidence="1">
    <location>
        <begin position="41"/>
        <end position="60"/>
    </location>
</feature>
<protein>
    <submittedName>
        <fullName evidence="3">Uncharacterized protein</fullName>
    </submittedName>
</protein>
<reference evidence="3" key="1">
    <citation type="submission" date="2020-11" db="EMBL/GenBank/DDBJ databases">
        <authorList>
            <person name="Tran Van P."/>
        </authorList>
    </citation>
    <scope>NUCLEOTIDE SEQUENCE</scope>
</reference>
<evidence type="ECO:0000256" key="1">
    <source>
        <dbReference type="SAM" id="Phobius"/>
    </source>
</evidence>
<gene>
    <name evidence="3" type="ORF">TMSB3V08_LOCUS9963</name>
</gene>
<evidence type="ECO:0000256" key="2">
    <source>
        <dbReference type="SAM" id="SignalP"/>
    </source>
</evidence>
<name>A0A7R9HT13_9NEOP</name>
<sequence length="181" mass="19987">MKPSRLILGGLLLAQLCGLFMISTVVPSTEAAPQENTFDIPVQLIGFPIIILAVRISNFVRKLAYSLSPGTYVGRGRRSTMTTAGPGVVWDSDMDVSEVEKKLVEEMGEDVCIDQHVCVMYAETALKSTNPQPLDWNQVFSDYESSPVSNRENYLLSVFLGDIIKSPDLCRQLAKRGRACK</sequence>
<feature type="chain" id="PRO_5031564757" evidence="2">
    <location>
        <begin position="32"/>
        <end position="181"/>
    </location>
</feature>
<organism evidence="3">
    <name type="scientific">Timema monikensis</name>
    <dbReference type="NCBI Taxonomy" id="170555"/>
    <lineage>
        <taxon>Eukaryota</taxon>
        <taxon>Metazoa</taxon>
        <taxon>Ecdysozoa</taxon>
        <taxon>Arthropoda</taxon>
        <taxon>Hexapoda</taxon>
        <taxon>Insecta</taxon>
        <taxon>Pterygota</taxon>
        <taxon>Neoptera</taxon>
        <taxon>Polyneoptera</taxon>
        <taxon>Phasmatodea</taxon>
        <taxon>Timematodea</taxon>
        <taxon>Timematoidea</taxon>
        <taxon>Timematidae</taxon>
        <taxon>Timema</taxon>
    </lineage>
</organism>
<evidence type="ECO:0000313" key="3">
    <source>
        <dbReference type="EMBL" id="CAD7433283.1"/>
    </source>
</evidence>
<dbReference type="EMBL" id="OB796296">
    <property type="protein sequence ID" value="CAD7433283.1"/>
    <property type="molecule type" value="Genomic_DNA"/>
</dbReference>
<feature type="signal peptide" evidence="2">
    <location>
        <begin position="1"/>
        <end position="31"/>
    </location>
</feature>
<keyword evidence="2" id="KW-0732">Signal</keyword>
<dbReference type="AlphaFoldDB" id="A0A7R9HT13"/>